<comment type="caution">
    <text evidence="7">The sequence shown here is derived from an EMBL/GenBank/DDBJ whole genome shotgun (WGS) entry which is preliminary data.</text>
</comment>
<dbReference type="PANTHER" id="PTHR33146:SF26">
    <property type="entry name" value="ENDONUCLEASE 4"/>
    <property type="match status" value="1"/>
</dbReference>
<dbReference type="RefSeq" id="WP_113947290.1">
    <property type="nucleotide sequence ID" value="NZ_QNQU01000002.1"/>
</dbReference>
<sequence length="260" mass="29370">MLKKILFPTLLITISFALISWGVIGHRAIGKIAENHLSSKAKKAVQDILGSESLAMVSTYPDEIRSYQQYSYTAPWHYVNLPEGLSYDDFNAQLKSMDKPNIYKALLQCISDLKDASKTKEEHIFALKFLVHLVGDIHQPMHTGHSEDSGGNGIKVKLMRKETNLHGLWDSGLIDYTGLSYRELAADCDVVEKNEAKTWEKDDVAKWAFESYEISKQLYAEAAKNPEFDYSYYPAHADIVKKRLAQAGIRLAAILNEINK</sequence>
<dbReference type="AlphaFoldDB" id="A0A366LBZ9"/>
<dbReference type="GO" id="GO:0046872">
    <property type="term" value="F:metal ion binding"/>
    <property type="evidence" value="ECO:0007669"/>
    <property type="project" value="UniProtKB-KW"/>
</dbReference>
<proteinExistence type="predicted"/>
<dbReference type="Pfam" id="PF02265">
    <property type="entry name" value="S1-P1_nuclease"/>
    <property type="match status" value="1"/>
</dbReference>
<evidence type="ECO:0000313" key="7">
    <source>
        <dbReference type="EMBL" id="RBQ11376.1"/>
    </source>
</evidence>
<dbReference type="InterPro" id="IPR003154">
    <property type="entry name" value="S1/P1nuclease"/>
</dbReference>
<evidence type="ECO:0000256" key="4">
    <source>
        <dbReference type="ARBA" id="ARBA00022801"/>
    </source>
</evidence>
<keyword evidence="8" id="KW-1185">Reference proteome</keyword>
<evidence type="ECO:0000256" key="3">
    <source>
        <dbReference type="ARBA" id="ARBA00022759"/>
    </source>
</evidence>
<accession>A0A366LBZ9</accession>
<dbReference type="GO" id="GO:0016788">
    <property type="term" value="F:hydrolase activity, acting on ester bonds"/>
    <property type="evidence" value="ECO:0007669"/>
    <property type="project" value="InterPro"/>
</dbReference>
<gene>
    <name evidence="7" type="ORF">DRW42_02615</name>
</gene>
<evidence type="ECO:0000256" key="2">
    <source>
        <dbReference type="ARBA" id="ARBA00022723"/>
    </source>
</evidence>
<dbReference type="Proteomes" id="UP000252081">
    <property type="component" value="Unassembled WGS sequence"/>
</dbReference>
<dbReference type="GO" id="GO:0004519">
    <property type="term" value="F:endonuclease activity"/>
    <property type="evidence" value="ECO:0007669"/>
    <property type="project" value="UniProtKB-KW"/>
</dbReference>
<keyword evidence="1" id="KW-0540">Nuclease</keyword>
<dbReference type="GO" id="GO:0006308">
    <property type="term" value="P:DNA catabolic process"/>
    <property type="evidence" value="ECO:0007669"/>
    <property type="project" value="InterPro"/>
</dbReference>
<dbReference type="EMBL" id="QNQU01000002">
    <property type="protein sequence ID" value="RBQ11376.1"/>
    <property type="molecule type" value="Genomic_DNA"/>
</dbReference>
<dbReference type="PANTHER" id="PTHR33146">
    <property type="entry name" value="ENDONUCLEASE 4"/>
    <property type="match status" value="1"/>
</dbReference>
<dbReference type="GO" id="GO:0003676">
    <property type="term" value="F:nucleic acid binding"/>
    <property type="evidence" value="ECO:0007669"/>
    <property type="project" value="InterPro"/>
</dbReference>
<dbReference type="CDD" id="cd11010">
    <property type="entry name" value="S1-P1_nuclease"/>
    <property type="match status" value="1"/>
</dbReference>
<keyword evidence="4" id="KW-0378">Hydrolase</keyword>
<keyword evidence="2" id="KW-0479">Metal-binding</keyword>
<keyword evidence="3" id="KW-0255">Endonuclease</keyword>
<evidence type="ECO:0000313" key="8">
    <source>
        <dbReference type="Proteomes" id="UP000252081"/>
    </source>
</evidence>
<evidence type="ECO:0000256" key="5">
    <source>
        <dbReference type="ARBA" id="ARBA00023157"/>
    </source>
</evidence>
<protein>
    <submittedName>
        <fullName evidence="7">S1/P1 Nuclease</fullName>
    </submittedName>
</protein>
<name>A0A366LBZ9_9SPHI</name>
<evidence type="ECO:0000256" key="6">
    <source>
        <dbReference type="ARBA" id="ARBA00023180"/>
    </source>
</evidence>
<dbReference type="InterPro" id="IPR008947">
    <property type="entry name" value="PLipase_C/P1_nuclease_dom_sf"/>
</dbReference>
<reference evidence="7 8" key="1">
    <citation type="submission" date="2018-07" db="EMBL/GenBank/DDBJ databases">
        <title>A draft genome of a endophytic bacteria, a new species of Pedobacter.</title>
        <authorList>
            <person name="Zhang Z.D."/>
            <person name="Chen Z.J."/>
        </authorList>
    </citation>
    <scope>NUCLEOTIDE SEQUENCE [LARGE SCALE GENOMIC DNA]</scope>
    <source>
        <strain evidence="7 8">RS10</strain>
    </source>
</reference>
<evidence type="ECO:0000256" key="1">
    <source>
        <dbReference type="ARBA" id="ARBA00022722"/>
    </source>
</evidence>
<dbReference type="SUPFAM" id="SSF48537">
    <property type="entry name" value="Phospholipase C/P1 nuclease"/>
    <property type="match status" value="1"/>
</dbReference>
<keyword evidence="5" id="KW-1015">Disulfide bond</keyword>
<dbReference type="OrthoDB" id="267579at2"/>
<keyword evidence="6" id="KW-0325">Glycoprotein</keyword>
<organism evidence="7 8">
    <name type="scientific">Pedobacter miscanthi</name>
    <dbReference type="NCBI Taxonomy" id="2259170"/>
    <lineage>
        <taxon>Bacteria</taxon>
        <taxon>Pseudomonadati</taxon>
        <taxon>Bacteroidota</taxon>
        <taxon>Sphingobacteriia</taxon>
        <taxon>Sphingobacteriales</taxon>
        <taxon>Sphingobacteriaceae</taxon>
        <taxon>Pedobacter</taxon>
    </lineage>
</organism>
<dbReference type="Gene3D" id="1.10.575.10">
    <property type="entry name" value="P1 Nuclease"/>
    <property type="match status" value="1"/>
</dbReference>